<keyword evidence="8" id="KW-1015">Disulfide bond</keyword>
<keyword evidence="5 12" id="KW-1133">Transmembrane helix</keyword>
<keyword evidence="3 12" id="KW-0812">Transmembrane</keyword>
<evidence type="ECO:0000256" key="2">
    <source>
        <dbReference type="ARBA" id="ARBA00007394"/>
    </source>
</evidence>
<dbReference type="GO" id="GO:0002250">
    <property type="term" value="P:adaptive immune response"/>
    <property type="evidence" value="ECO:0007669"/>
    <property type="project" value="UniProtKB-KW"/>
</dbReference>
<dbReference type="InterPro" id="IPR036179">
    <property type="entry name" value="Ig-like_dom_sf"/>
</dbReference>
<dbReference type="SUPFAM" id="SSF48726">
    <property type="entry name" value="Immunoglobulin"/>
    <property type="match status" value="1"/>
</dbReference>
<gene>
    <name evidence="15" type="ORF">D5F01_LYC12668</name>
</gene>
<dbReference type="InterPro" id="IPR050160">
    <property type="entry name" value="MHC/Immunoglobulin"/>
</dbReference>
<name>A0A6G0IC29_LARCR</name>
<dbReference type="CDD" id="cd05767">
    <property type="entry name" value="IgC1_MHC_II_alpha"/>
    <property type="match status" value="1"/>
</dbReference>
<dbReference type="AlphaFoldDB" id="A0A6G0IC29"/>
<dbReference type="PROSITE" id="PS50835">
    <property type="entry name" value="IG_LIKE"/>
    <property type="match status" value="1"/>
</dbReference>
<dbReference type="Pfam" id="PF00993">
    <property type="entry name" value="MHC_II_alpha"/>
    <property type="match status" value="1"/>
</dbReference>
<comment type="subcellular location">
    <subcellularLocation>
        <location evidence="1">Membrane</location>
        <topology evidence="1">Single-pass type I membrane protein</topology>
    </subcellularLocation>
</comment>
<dbReference type="InterPro" id="IPR013783">
    <property type="entry name" value="Ig-like_fold"/>
</dbReference>
<keyword evidence="4" id="KW-0391">Immunity</keyword>
<dbReference type="InterPro" id="IPR011162">
    <property type="entry name" value="MHC_I/II-like_Ag-recog"/>
</dbReference>
<dbReference type="InterPro" id="IPR007110">
    <property type="entry name" value="Ig-like_dom"/>
</dbReference>
<dbReference type="SUPFAM" id="SSF54452">
    <property type="entry name" value="MHC antigen-recognition domain"/>
    <property type="match status" value="1"/>
</dbReference>
<dbReference type="PANTHER" id="PTHR19944:SF105">
    <property type="entry name" value="RLA CLASS II HISTOCOMPATIBILITY ANTIGEN, DP ALPHA-1 CHAIN"/>
    <property type="match status" value="1"/>
</dbReference>
<dbReference type="Pfam" id="PF07654">
    <property type="entry name" value="C1-set"/>
    <property type="match status" value="1"/>
</dbReference>
<evidence type="ECO:0000256" key="1">
    <source>
        <dbReference type="ARBA" id="ARBA00004479"/>
    </source>
</evidence>
<dbReference type="Gene3D" id="2.60.40.10">
    <property type="entry name" value="Immunoglobulins"/>
    <property type="match status" value="1"/>
</dbReference>
<sequence>MKICSSDMKRSALIMLMLNSFCAFSYVPHEVTYFVGCFLNGTTEVQFEFDTAEILYVDFQKEEAVYTVPKFVDPDPSQVLAGLSIIRDALTNKYLCLAITAGCAEVENNPPEEKDAPESVLYPAEEVQLGVENTLTCFVNHFYPPDIKVSWTKNGRPLSEGVSLNRYYPNNDQTFHQFSTLTFTPTEEDIYTCTVEHSALDRPITRIWEPEFSQPSLTPDIVFGVGMAVALLGIAVGVFLIAKAHYEQNSLSH</sequence>
<keyword evidence="11" id="KW-0393">Immunoglobulin domain</keyword>
<keyword evidence="16" id="KW-1185">Reference proteome</keyword>
<evidence type="ECO:0000256" key="13">
    <source>
        <dbReference type="SAM" id="SignalP"/>
    </source>
</evidence>
<dbReference type="PANTHER" id="PTHR19944">
    <property type="entry name" value="MHC CLASS II-RELATED"/>
    <property type="match status" value="1"/>
</dbReference>
<evidence type="ECO:0000256" key="11">
    <source>
        <dbReference type="ARBA" id="ARBA00023319"/>
    </source>
</evidence>
<dbReference type="Proteomes" id="UP000424527">
    <property type="component" value="Unassembled WGS sequence"/>
</dbReference>
<keyword evidence="9" id="KW-0325">Glycoprotein</keyword>
<organism evidence="15 16">
    <name type="scientific">Larimichthys crocea</name>
    <name type="common">Large yellow croaker</name>
    <name type="synonym">Pseudosciaena crocea</name>
    <dbReference type="NCBI Taxonomy" id="215358"/>
    <lineage>
        <taxon>Eukaryota</taxon>
        <taxon>Metazoa</taxon>
        <taxon>Chordata</taxon>
        <taxon>Craniata</taxon>
        <taxon>Vertebrata</taxon>
        <taxon>Euteleostomi</taxon>
        <taxon>Actinopterygii</taxon>
        <taxon>Neopterygii</taxon>
        <taxon>Teleostei</taxon>
        <taxon>Neoteleostei</taxon>
        <taxon>Acanthomorphata</taxon>
        <taxon>Eupercaria</taxon>
        <taxon>Sciaenidae</taxon>
        <taxon>Larimichthys</taxon>
    </lineage>
</organism>
<protein>
    <submittedName>
        <fullName evidence="15">H-2 class II histocompatibility antigen, E-K alpha chain</fullName>
    </submittedName>
</protein>
<keyword evidence="13" id="KW-0732">Signal</keyword>
<evidence type="ECO:0000256" key="12">
    <source>
        <dbReference type="SAM" id="Phobius"/>
    </source>
</evidence>
<keyword evidence="7 12" id="KW-0472">Membrane</keyword>
<dbReference type="InterPro" id="IPR014745">
    <property type="entry name" value="MHC_II_a/b_N"/>
</dbReference>
<keyword evidence="10" id="KW-0491">MHC II</keyword>
<feature type="signal peptide" evidence="13">
    <location>
        <begin position="1"/>
        <end position="23"/>
    </location>
</feature>
<dbReference type="InterPro" id="IPR003006">
    <property type="entry name" value="Ig/MHC_CS"/>
</dbReference>
<evidence type="ECO:0000259" key="14">
    <source>
        <dbReference type="PROSITE" id="PS50835"/>
    </source>
</evidence>
<evidence type="ECO:0000256" key="5">
    <source>
        <dbReference type="ARBA" id="ARBA00022989"/>
    </source>
</evidence>
<dbReference type="SMART" id="SM00407">
    <property type="entry name" value="IGc1"/>
    <property type="match status" value="1"/>
</dbReference>
<dbReference type="PROSITE" id="PS00290">
    <property type="entry name" value="IG_MHC"/>
    <property type="match status" value="1"/>
</dbReference>
<evidence type="ECO:0000313" key="16">
    <source>
        <dbReference type="Proteomes" id="UP000424527"/>
    </source>
</evidence>
<dbReference type="EMBL" id="REGW02000012">
    <property type="protein sequence ID" value="KAE8288792.1"/>
    <property type="molecule type" value="Genomic_DNA"/>
</dbReference>
<evidence type="ECO:0000256" key="3">
    <source>
        <dbReference type="ARBA" id="ARBA00022692"/>
    </source>
</evidence>
<evidence type="ECO:0000256" key="10">
    <source>
        <dbReference type="ARBA" id="ARBA00023182"/>
    </source>
</evidence>
<evidence type="ECO:0000256" key="7">
    <source>
        <dbReference type="ARBA" id="ARBA00023136"/>
    </source>
</evidence>
<feature type="transmembrane region" description="Helical" evidence="12">
    <location>
        <begin position="221"/>
        <end position="242"/>
    </location>
</feature>
<comment type="similarity">
    <text evidence="2">Belongs to the MHC class II family.</text>
</comment>
<proteinExistence type="inferred from homology"/>
<dbReference type="InterPro" id="IPR003597">
    <property type="entry name" value="Ig_C1-set"/>
</dbReference>
<feature type="domain" description="Ig-like" evidence="14">
    <location>
        <begin position="117"/>
        <end position="205"/>
    </location>
</feature>
<dbReference type="GO" id="GO:0042613">
    <property type="term" value="C:MHC class II protein complex"/>
    <property type="evidence" value="ECO:0007669"/>
    <property type="project" value="UniProtKB-KW"/>
</dbReference>
<comment type="caution">
    <text evidence="15">The sequence shown here is derived from an EMBL/GenBank/DDBJ whole genome shotgun (WGS) entry which is preliminary data.</text>
</comment>
<evidence type="ECO:0000256" key="6">
    <source>
        <dbReference type="ARBA" id="ARBA00023130"/>
    </source>
</evidence>
<keyword evidence="6" id="KW-1064">Adaptive immunity</keyword>
<accession>A0A6G0IC29</accession>
<evidence type="ECO:0000256" key="9">
    <source>
        <dbReference type="ARBA" id="ARBA00023180"/>
    </source>
</evidence>
<evidence type="ECO:0000256" key="8">
    <source>
        <dbReference type="ARBA" id="ARBA00023157"/>
    </source>
</evidence>
<evidence type="ECO:0000256" key="4">
    <source>
        <dbReference type="ARBA" id="ARBA00022859"/>
    </source>
</evidence>
<dbReference type="Gene3D" id="3.10.320.10">
    <property type="entry name" value="Class II Histocompatibility Antigen, M Beta Chain, Chain B, domain 1"/>
    <property type="match status" value="1"/>
</dbReference>
<reference evidence="15 16" key="1">
    <citation type="submission" date="2019-07" db="EMBL/GenBank/DDBJ databases">
        <title>Chromosome genome assembly for large yellow croaker.</title>
        <authorList>
            <person name="Xiao S."/>
        </authorList>
    </citation>
    <scope>NUCLEOTIDE SEQUENCE [LARGE SCALE GENOMIC DNA]</scope>
    <source>
        <strain evidence="15">JMULYC20181020</strain>
        <tissue evidence="15">Muscle</tissue>
    </source>
</reference>
<evidence type="ECO:0000313" key="15">
    <source>
        <dbReference type="EMBL" id="KAE8288792.1"/>
    </source>
</evidence>
<dbReference type="InterPro" id="IPR001003">
    <property type="entry name" value="MHC_II_a_N"/>
</dbReference>
<dbReference type="GO" id="GO:0002504">
    <property type="term" value="P:antigen processing and presentation of peptide or polysaccharide antigen via MHC class II"/>
    <property type="evidence" value="ECO:0007669"/>
    <property type="project" value="UniProtKB-KW"/>
</dbReference>
<feature type="chain" id="PRO_5026135298" evidence="13">
    <location>
        <begin position="24"/>
        <end position="253"/>
    </location>
</feature>